<reference evidence="3 4" key="1">
    <citation type="journal article" date="2014" name="PLoS ONE">
        <title>The first complete genome sequence of the class fimbriimonadia in the phylum armatimonadetes.</title>
        <authorList>
            <person name="Hu Z.Y."/>
            <person name="Wang Y.Z."/>
            <person name="Im W.T."/>
            <person name="Wang S.Y."/>
            <person name="Zhao G.P."/>
            <person name="Zheng H.J."/>
            <person name="Quan Z.X."/>
        </authorList>
    </citation>
    <scope>NUCLEOTIDE SEQUENCE [LARGE SCALE GENOMIC DNA]</scope>
    <source>
        <strain evidence="3">Gsoil 348</strain>
    </source>
</reference>
<dbReference type="HOGENOM" id="CLU_041661_1_0_0"/>
<keyword evidence="1" id="KW-0488">Methylation</keyword>
<dbReference type="PROSITE" id="PS00409">
    <property type="entry name" value="PROKAR_NTER_METHYL"/>
    <property type="match status" value="1"/>
</dbReference>
<dbReference type="Proteomes" id="UP000027982">
    <property type="component" value="Chromosome"/>
</dbReference>
<protein>
    <recommendedName>
        <fullName evidence="5">Prepilin-type N-terminal cleavage/methylation domain-containing protein</fullName>
    </recommendedName>
</protein>
<dbReference type="InterPro" id="IPR000983">
    <property type="entry name" value="Bac_GSPG_pilin"/>
</dbReference>
<dbReference type="NCBIfam" id="TIGR02532">
    <property type="entry name" value="IV_pilin_GFxxxE"/>
    <property type="match status" value="1"/>
</dbReference>
<dbReference type="GO" id="GO:0015627">
    <property type="term" value="C:type II protein secretion system complex"/>
    <property type="evidence" value="ECO:0007669"/>
    <property type="project" value="InterPro"/>
</dbReference>
<dbReference type="EMBL" id="CP007139">
    <property type="protein sequence ID" value="AIE84510.1"/>
    <property type="molecule type" value="Genomic_DNA"/>
</dbReference>
<evidence type="ECO:0000313" key="3">
    <source>
        <dbReference type="EMBL" id="AIE84510.1"/>
    </source>
</evidence>
<dbReference type="AlphaFoldDB" id="A0A068NP36"/>
<name>A0A068NP36_FIMGI</name>
<accession>A0A068NP36</accession>
<dbReference type="InterPro" id="IPR012902">
    <property type="entry name" value="N_methyl_site"/>
</dbReference>
<keyword evidence="4" id="KW-1185">Reference proteome</keyword>
<proteinExistence type="predicted"/>
<dbReference type="SUPFAM" id="SSF54523">
    <property type="entry name" value="Pili subunits"/>
    <property type="match status" value="1"/>
</dbReference>
<evidence type="ECO:0000256" key="1">
    <source>
        <dbReference type="ARBA" id="ARBA00022481"/>
    </source>
</evidence>
<dbReference type="Pfam" id="PF07963">
    <property type="entry name" value="N_methyl"/>
    <property type="match status" value="1"/>
</dbReference>
<dbReference type="eggNOG" id="COG2165">
    <property type="taxonomic scope" value="Bacteria"/>
</dbReference>
<evidence type="ECO:0000313" key="4">
    <source>
        <dbReference type="Proteomes" id="UP000027982"/>
    </source>
</evidence>
<organism evidence="3 4">
    <name type="scientific">Fimbriimonas ginsengisoli Gsoil 348</name>
    <dbReference type="NCBI Taxonomy" id="661478"/>
    <lineage>
        <taxon>Bacteria</taxon>
        <taxon>Bacillati</taxon>
        <taxon>Armatimonadota</taxon>
        <taxon>Fimbriimonadia</taxon>
        <taxon>Fimbriimonadales</taxon>
        <taxon>Fimbriimonadaceae</taxon>
        <taxon>Fimbriimonas</taxon>
    </lineage>
</organism>
<feature type="transmembrane region" description="Helical" evidence="2">
    <location>
        <begin position="21"/>
        <end position="45"/>
    </location>
</feature>
<keyword evidence="2" id="KW-0472">Membrane</keyword>
<keyword evidence="2" id="KW-1133">Transmembrane helix</keyword>
<dbReference type="STRING" id="661478.OP10G_1142"/>
<keyword evidence="2" id="KW-0812">Transmembrane</keyword>
<dbReference type="InterPro" id="IPR045584">
    <property type="entry name" value="Pilin-like"/>
</dbReference>
<evidence type="ECO:0008006" key="5">
    <source>
        <dbReference type="Google" id="ProtNLM"/>
    </source>
</evidence>
<dbReference type="PANTHER" id="PTHR30093">
    <property type="entry name" value="GENERAL SECRETION PATHWAY PROTEIN G"/>
    <property type="match status" value="1"/>
</dbReference>
<sequence>MRQSAQIFGGRNMTMKIYSRGFTLIELLVVIAIIAILAAILFPVFAQAKEAAKKTAGLSNLKQVGTAMTIYTNDNDDRLPFALIRNSAGNWSPGLLAEVPNDWRLTTPATLERHSVYWANSIAPYTKSIELVKIGDGVNAAQASSPQPGKLPQNVGMSFNGLLHTYSLGSVSQPGTVPLLWYATGRVNWTGQMISTPSLRCAGAGECIFNPTGYPDDTNGGGSPFGSVWYAPPAETRSHRAYANGTIFVRTDTSAKFKRIGVDGGGTVADFLTDPFSVYDANVKGTQYTGCRPTGSTAPYYWCFFRPDLEL</sequence>
<dbReference type="Gene3D" id="3.30.700.10">
    <property type="entry name" value="Glycoprotein, Type 4 Pilin"/>
    <property type="match status" value="1"/>
</dbReference>
<gene>
    <name evidence="3" type="ORF">OP10G_1142</name>
</gene>
<dbReference type="GO" id="GO:0015628">
    <property type="term" value="P:protein secretion by the type II secretion system"/>
    <property type="evidence" value="ECO:0007669"/>
    <property type="project" value="InterPro"/>
</dbReference>
<dbReference type="PRINTS" id="PR00813">
    <property type="entry name" value="BCTERIALGSPG"/>
</dbReference>
<evidence type="ECO:0000256" key="2">
    <source>
        <dbReference type="SAM" id="Phobius"/>
    </source>
</evidence>
<dbReference type="KEGG" id="fgi:OP10G_1142"/>